<feature type="compositionally biased region" description="Low complexity" evidence="9">
    <location>
        <begin position="480"/>
        <end position="490"/>
    </location>
</feature>
<dbReference type="PROSITE" id="PS50893">
    <property type="entry name" value="ABC_TRANSPORTER_2"/>
    <property type="match status" value="2"/>
</dbReference>
<dbReference type="InterPro" id="IPR050173">
    <property type="entry name" value="ABC_transporter_C-like"/>
</dbReference>
<feature type="transmembrane region" description="Helical" evidence="10">
    <location>
        <begin position="20"/>
        <end position="40"/>
    </location>
</feature>
<feature type="transmembrane region" description="Helical" evidence="10">
    <location>
        <begin position="181"/>
        <end position="200"/>
    </location>
</feature>
<dbReference type="InterPro" id="IPR027417">
    <property type="entry name" value="P-loop_NTPase"/>
</dbReference>
<keyword evidence="6" id="KW-0067">ATP-binding</keyword>
<proteinExistence type="predicted"/>
<dbReference type="CDD" id="cd03244">
    <property type="entry name" value="ABCC_MRP_domain2"/>
    <property type="match status" value="1"/>
</dbReference>
<evidence type="ECO:0000256" key="2">
    <source>
        <dbReference type="ARBA" id="ARBA00022448"/>
    </source>
</evidence>
<feature type="compositionally biased region" description="Basic and acidic residues" evidence="9">
    <location>
        <begin position="491"/>
        <end position="500"/>
    </location>
</feature>
<feature type="transmembrane region" description="Helical" evidence="10">
    <location>
        <begin position="220"/>
        <end position="239"/>
    </location>
</feature>
<evidence type="ECO:0000313" key="13">
    <source>
        <dbReference type="EMBL" id="TFK36798.1"/>
    </source>
</evidence>
<dbReference type="InterPro" id="IPR017871">
    <property type="entry name" value="ABC_transporter-like_CS"/>
</dbReference>
<dbReference type="Proteomes" id="UP000308652">
    <property type="component" value="Unassembled WGS sequence"/>
</dbReference>
<evidence type="ECO:0000256" key="5">
    <source>
        <dbReference type="ARBA" id="ARBA00022741"/>
    </source>
</evidence>
<feature type="transmembrane region" description="Helical" evidence="10">
    <location>
        <begin position="374"/>
        <end position="395"/>
    </location>
</feature>
<dbReference type="Pfam" id="PF00664">
    <property type="entry name" value="ABC_membrane"/>
    <property type="match status" value="2"/>
</dbReference>
<dbReference type="Pfam" id="PF00005">
    <property type="entry name" value="ABC_tran"/>
    <property type="match status" value="2"/>
</dbReference>
<dbReference type="SUPFAM" id="SSF52540">
    <property type="entry name" value="P-loop containing nucleoside triphosphate hydrolases"/>
    <property type="match status" value="2"/>
</dbReference>
<dbReference type="FunFam" id="3.40.50.300:FF:000630">
    <property type="entry name" value="ATP-binding cassette (ABC) transporter, putative"/>
    <property type="match status" value="1"/>
</dbReference>
<protein>
    <recommendedName>
        <fullName evidence="15">P-loop containing nucleoside triphosphate hydrolase protein</fullName>
    </recommendedName>
</protein>
<feature type="transmembrane region" description="Helical" evidence="10">
    <location>
        <begin position="97"/>
        <end position="116"/>
    </location>
</feature>
<evidence type="ECO:0000256" key="3">
    <source>
        <dbReference type="ARBA" id="ARBA00022692"/>
    </source>
</evidence>
<feature type="domain" description="ABC transporter" evidence="11">
    <location>
        <begin position="729"/>
        <end position="970"/>
    </location>
</feature>
<evidence type="ECO:0000256" key="1">
    <source>
        <dbReference type="ARBA" id="ARBA00004141"/>
    </source>
</evidence>
<keyword evidence="5" id="KW-0547">Nucleotide-binding</keyword>
<evidence type="ECO:0000256" key="10">
    <source>
        <dbReference type="SAM" id="Phobius"/>
    </source>
</evidence>
<feature type="transmembrane region" description="Helical" evidence="10">
    <location>
        <begin position="333"/>
        <end position="354"/>
    </location>
</feature>
<evidence type="ECO:0000313" key="14">
    <source>
        <dbReference type="Proteomes" id="UP000308652"/>
    </source>
</evidence>
<dbReference type="FunFam" id="1.20.1560.10:FF:000013">
    <property type="entry name" value="ABC transporter C family member 2"/>
    <property type="match status" value="1"/>
</dbReference>
<dbReference type="InterPro" id="IPR011527">
    <property type="entry name" value="ABC1_TM_dom"/>
</dbReference>
<dbReference type="SUPFAM" id="SSF90123">
    <property type="entry name" value="ABC transporter transmembrane region"/>
    <property type="match status" value="2"/>
</dbReference>
<organism evidence="13 14">
    <name type="scientific">Crucibulum laeve</name>
    <dbReference type="NCBI Taxonomy" id="68775"/>
    <lineage>
        <taxon>Eukaryota</taxon>
        <taxon>Fungi</taxon>
        <taxon>Dikarya</taxon>
        <taxon>Basidiomycota</taxon>
        <taxon>Agaricomycotina</taxon>
        <taxon>Agaricomycetes</taxon>
        <taxon>Agaricomycetidae</taxon>
        <taxon>Agaricales</taxon>
        <taxon>Agaricineae</taxon>
        <taxon>Nidulariaceae</taxon>
        <taxon>Crucibulum</taxon>
    </lineage>
</organism>
<keyword evidence="14" id="KW-1185">Reference proteome</keyword>
<dbReference type="PANTHER" id="PTHR24223:SF356">
    <property type="entry name" value="ATP-BINDING CASSETTE TRANSPORTER ABC4"/>
    <property type="match status" value="1"/>
</dbReference>
<dbReference type="GO" id="GO:0140359">
    <property type="term" value="F:ABC-type transporter activity"/>
    <property type="evidence" value="ECO:0007669"/>
    <property type="project" value="InterPro"/>
</dbReference>
<dbReference type="OrthoDB" id="6500128at2759"/>
<dbReference type="EMBL" id="ML213611">
    <property type="protein sequence ID" value="TFK36798.1"/>
    <property type="molecule type" value="Genomic_DNA"/>
</dbReference>
<evidence type="ECO:0000256" key="7">
    <source>
        <dbReference type="ARBA" id="ARBA00022989"/>
    </source>
</evidence>
<feature type="transmembrane region" description="Helical" evidence="10">
    <location>
        <begin position="557"/>
        <end position="577"/>
    </location>
</feature>
<feature type="transmembrane region" description="Helical" evidence="10">
    <location>
        <begin position="152"/>
        <end position="174"/>
    </location>
</feature>
<comment type="subcellular location">
    <subcellularLocation>
        <location evidence="1">Membrane</location>
        <topology evidence="1">Multi-pass membrane protein</topology>
    </subcellularLocation>
</comment>
<feature type="compositionally biased region" description="Low complexity" evidence="9">
    <location>
        <begin position="428"/>
        <end position="443"/>
    </location>
</feature>
<evidence type="ECO:0008006" key="15">
    <source>
        <dbReference type="Google" id="ProtNLM"/>
    </source>
</evidence>
<feature type="transmembrane region" description="Helical" evidence="10">
    <location>
        <begin position="1071"/>
        <end position="1097"/>
    </location>
</feature>
<dbReference type="STRING" id="68775.A0A5C3LY25"/>
<evidence type="ECO:0000259" key="12">
    <source>
        <dbReference type="PROSITE" id="PS50929"/>
    </source>
</evidence>
<dbReference type="InterPro" id="IPR003593">
    <property type="entry name" value="AAA+_ATPase"/>
</dbReference>
<dbReference type="CDD" id="cd03250">
    <property type="entry name" value="ABCC_MRP_domain1"/>
    <property type="match status" value="1"/>
</dbReference>
<feature type="transmembrane region" description="Helical" evidence="10">
    <location>
        <begin position="1028"/>
        <end position="1051"/>
    </location>
</feature>
<feature type="domain" description="ABC transporter" evidence="11">
    <location>
        <begin position="1340"/>
        <end position="1572"/>
    </location>
</feature>
<accession>A0A5C3LY25</accession>
<name>A0A5C3LY25_9AGAR</name>
<feature type="transmembrane region" description="Helical" evidence="10">
    <location>
        <begin position="1174"/>
        <end position="1193"/>
    </location>
</feature>
<keyword evidence="3 10" id="KW-0812">Transmembrane</keyword>
<keyword evidence="2" id="KW-0813">Transport</keyword>
<dbReference type="CDD" id="cd18604">
    <property type="entry name" value="ABC_6TM_VMR1_D2_like"/>
    <property type="match status" value="1"/>
</dbReference>
<dbReference type="Gene3D" id="3.40.50.300">
    <property type="entry name" value="P-loop containing nucleotide triphosphate hydrolases"/>
    <property type="match status" value="2"/>
</dbReference>
<reference evidence="13 14" key="1">
    <citation type="journal article" date="2019" name="Nat. Ecol. Evol.">
        <title>Megaphylogeny resolves global patterns of mushroom evolution.</title>
        <authorList>
            <person name="Varga T."/>
            <person name="Krizsan K."/>
            <person name="Foldi C."/>
            <person name="Dima B."/>
            <person name="Sanchez-Garcia M."/>
            <person name="Sanchez-Ramirez S."/>
            <person name="Szollosi G.J."/>
            <person name="Szarkandi J.G."/>
            <person name="Papp V."/>
            <person name="Albert L."/>
            <person name="Andreopoulos W."/>
            <person name="Angelini C."/>
            <person name="Antonin V."/>
            <person name="Barry K.W."/>
            <person name="Bougher N.L."/>
            <person name="Buchanan P."/>
            <person name="Buyck B."/>
            <person name="Bense V."/>
            <person name="Catcheside P."/>
            <person name="Chovatia M."/>
            <person name="Cooper J."/>
            <person name="Damon W."/>
            <person name="Desjardin D."/>
            <person name="Finy P."/>
            <person name="Geml J."/>
            <person name="Haridas S."/>
            <person name="Hughes K."/>
            <person name="Justo A."/>
            <person name="Karasinski D."/>
            <person name="Kautmanova I."/>
            <person name="Kiss B."/>
            <person name="Kocsube S."/>
            <person name="Kotiranta H."/>
            <person name="LaButti K.M."/>
            <person name="Lechner B.E."/>
            <person name="Liimatainen K."/>
            <person name="Lipzen A."/>
            <person name="Lukacs Z."/>
            <person name="Mihaltcheva S."/>
            <person name="Morgado L.N."/>
            <person name="Niskanen T."/>
            <person name="Noordeloos M.E."/>
            <person name="Ohm R.A."/>
            <person name="Ortiz-Santana B."/>
            <person name="Ovrebo C."/>
            <person name="Racz N."/>
            <person name="Riley R."/>
            <person name="Savchenko A."/>
            <person name="Shiryaev A."/>
            <person name="Soop K."/>
            <person name="Spirin V."/>
            <person name="Szebenyi C."/>
            <person name="Tomsovsky M."/>
            <person name="Tulloss R.E."/>
            <person name="Uehling J."/>
            <person name="Grigoriev I.V."/>
            <person name="Vagvolgyi C."/>
            <person name="Papp T."/>
            <person name="Martin F.M."/>
            <person name="Miettinen O."/>
            <person name="Hibbett D.S."/>
            <person name="Nagy L.G."/>
        </authorList>
    </citation>
    <scope>NUCLEOTIDE SEQUENCE [LARGE SCALE GENOMIC DNA]</scope>
    <source>
        <strain evidence="13 14">CBS 166.37</strain>
    </source>
</reference>
<feature type="transmembrane region" description="Helical" evidence="10">
    <location>
        <begin position="1283"/>
        <end position="1304"/>
    </location>
</feature>
<dbReference type="PROSITE" id="PS50929">
    <property type="entry name" value="ABC_TM1F"/>
    <property type="match status" value="2"/>
</dbReference>
<evidence type="ECO:0000256" key="4">
    <source>
        <dbReference type="ARBA" id="ARBA00022737"/>
    </source>
</evidence>
<feature type="domain" description="ABC transmembrane type-1" evidence="12">
    <location>
        <begin position="1032"/>
        <end position="1311"/>
    </location>
</feature>
<evidence type="ECO:0000256" key="6">
    <source>
        <dbReference type="ARBA" id="ARBA00022840"/>
    </source>
</evidence>
<gene>
    <name evidence="13" type="ORF">BDQ12DRAFT_699326</name>
</gene>
<sequence>MSNNHKHVTDASSLLSDTLIIPAYIAIVSSIALILHLIIVSGTVQRLLARALPQTSNLRTSEVNGDPTDAVPSISLLSDVKQHVASHGGQTIFAFKVARLISCLILLAFSIVSAVADENNHIGDQFSGVFGKWGKKHKHSKRRGPSLSVKEWLDLAMCMTYFYASLIALVSVSAKYRWSKVATRHLNALLFVTFAVYFYRDLFPLTTFTRPVLDLSEGKLLVAKISVLFLSGLAIPLLIPRQYIPVDPKNPMATPNPEQTASILSLITYSFLDPIIFLAYRIPHLSHDQLPPLADYDYSHHLVGKSFPHLDTFGKKKKRHLFFGIMRVFYREYLILALMITIQVMASFASPLGINRLLSYLETGGEGAIVKPWLWILWLFVGPTISSFAWQWYIFIATRTMVRAECIITELVFEHALRIRVKAETHGSTSDTTSDSANSTIATENTLRVDEESGSEDGTLHSQGATDASIGHSQEETLQGSSSSIKSSSSKGDKGAKQDEADQSSASNLIGRINNLVTTDLGNIVDSRDFLFVLLYIPLQITLCIIFLYIILGWSAFVGLAVILLLFPAPGYVAKLIQGVQVERMKKTDGRVQTVTETMNVLRMIKLFGWERKMNEKIADKREEELTWIWKRQLLDLVNGNLNYIIPVFTMMATYATYASKVFSSMSIFDMLRDQLHMIFFYLSQAVTGKVSLDRVNDFLHNTELLDSFEQKESLDLQSADVVASGDQIGFRNASFTWSNDADGSLTPSKRNFSLNISGELVFKHGCVNLIIGPTGSGKTSLLMALLGEMHYIPARLDSWFGLPRSYGVAYAAQESWVQNETIKENILFGAAFNEDRYKRVIYECCLERDLELFDAGDQTEVGEKGLTLSGGQKARITLARAIYSQAQTILLDDVLAALDVHTAKWIVEKCFSGDLIKNRTVLLVTHNVALARPVAEFVVVMGKDGRVSSHGTVSEVLKTDPELAKEITEDAEGIQKSEEQIDTPLIAAEERANADGKLILSEEVEEGHVSWSALKLYFVGLGGNHPILFFLAFAIGLTLTELSAAIQTWYLGYWASQYDEQPASSVRVFYYLGVYGILLMSGVTIYCLSYVVYVFGTLRASRTIHKQLLESVLGTTLRWLDVTPTSRVIARCTQDIRAVDGPISSHLWWLSEMTMIMVIKFGAVVLLTPVFLIPGLLVAGLGGWCGQIYIAAQLSVKREMSNAKAPVLGHFGAAIAGLTSIRAYGAQYPFIQESLSRINRYTQAARTFYNLNRWICVRIDAIGGLFAAALATYLVYFQNHSAANTGFSLNMAVGFSGMILWWVRVLNDFEVQGYIDIEQEPKPTPGGIPPAYWPSSGKIQVENLSAKYSMEGPKVLHGLSFDIKSGERIGVVGRTGSGKSSLTLSLLRCIFTEGDVYYDGINTNNVNLDALRSNITIIPQIPELLSGSLRQNLDPFDQYDDAILNDALRSAGLFALQSNMEEGRITLDSSIASGGANLSVGQRQILALARAIVRGSKLLILDEDHTTDAIIQTSLREGLGGDVTLITVAHRLQTIMDADKIMVLDAGRIIEYDTPKELLKKKNGKLRALVDESGDRNALYAMAEGRAMD</sequence>
<dbReference type="InterPro" id="IPR036640">
    <property type="entry name" value="ABC1_TM_sf"/>
</dbReference>
<dbReference type="GO" id="GO:0005524">
    <property type="term" value="F:ATP binding"/>
    <property type="evidence" value="ECO:0007669"/>
    <property type="project" value="UniProtKB-KW"/>
</dbReference>
<evidence type="ECO:0000259" key="11">
    <source>
        <dbReference type="PROSITE" id="PS50893"/>
    </source>
</evidence>
<dbReference type="GO" id="GO:0016020">
    <property type="term" value="C:membrane"/>
    <property type="evidence" value="ECO:0007669"/>
    <property type="project" value="UniProtKB-SubCell"/>
</dbReference>
<keyword evidence="4" id="KW-0677">Repeat</keyword>
<feature type="transmembrane region" description="Helical" evidence="10">
    <location>
        <begin position="1256"/>
        <end position="1277"/>
    </location>
</feature>
<dbReference type="PROSITE" id="PS00211">
    <property type="entry name" value="ABC_TRANSPORTER_1"/>
    <property type="match status" value="1"/>
</dbReference>
<dbReference type="SMART" id="SM00382">
    <property type="entry name" value="AAA"/>
    <property type="match status" value="2"/>
</dbReference>
<evidence type="ECO:0000256" key="9">
    <source>
        <dbReference type="SAM" id="MobiDB-lite"/>
    </source>
</evidence>
<evidence type="ECO:0000256" key="8">
    <source>
        <dbReference type="ARBA" id="ARBA00023136"/>
    </source>
</evidence>
<feature type="transmembrane region" description="Helical" evidence="10">
    <location>
        <begin position="530"/>
        <end position="551"/>
    </location>
</feature>
<dbReference type="GO" id="GO:0016887">
    <property type="term" value="F:ATP hydrolysis activity"/>
    <property type="evidence" value="ECO:0007669"/>
    <property type="project" value="InterPro"/>
</dbReference>
<dbReference type="Gene3D" id="1.20.1560.10">
    <property type="entry name" value="ABC transporter type 1, transmembrane domain"/>
    <property type="match status" value="2"/>
</dbReference>
<keyword evidence="7 10" id="KW-1133">Transmembrane helix</keyword>
<feature type="region of interest" description="Disordered" evidence="9">
    <location>
        <begin position="427"/>
        <end position="503"/>
    </location>
</feature>
<dbReference type="PANTHER" id="PTHR24223">
    <property type="entry name" value="ATP-BINDING CASSETTE SUB-FAMILY C"/>
    <property type="match status" value="1"/>
</dbReference>
<dbReference type="InterPro" id="IPR003439">
    <property type="entry name" value="ABC_transporter-like_ATP-bd"/>
</dbReference>
<keyword evidence="8 10" id="KW-0472">Membrane</keyword>
<dbReference type="CDD" id="cd18596">
    <property type="entry name" value="ABC_6TM_VMR1_D1_like"/>
    <property type="match status" value="1"/>
</dbReference>
<feature type="domain" description="ABC transmembrane type-1" evidence="12">
    <location>
        <begin position="334"/>
        <end position="664"/>
    </location>
</feature>